<evidence type="ECO:0000313" key="3">
    <source>
        <dbReference type="Proteomes" id="UP000008065"/>
    </source>
</evidence>
<name>F8N232_NEUT8</name>
<organism evidence="2 3">
    <name type="scientific">Neurospora tetrasperma (strain FGSC 2508 / ATCC MYA-4615 / P0657)</name>
    <dbReference type="NCBI Taxonomy" id="510951"/>
    <lineage>
        <taxon>Eukaryota</taxon>
        <taxon>Fungi</taxon>
        <taxon>Dikarya</taxon>
        <taxon>Ascomycota</taxon>
        <taxon>Pezizomycotina</taxon>
        <taxon>Sordariomycetes</taxon>
        <taxon>Sordariomycetidae</taxon>
        <taxon>Sordariales</taxon>
        <taxon>Sordariaceae</taxon>
        <taxon>Neurospora</taxon>
    </lineage>
</organism>
<protein>
    <submittedName>
        <fullName evidence="2">Uncharacterized protein</fullName>
    </submittedName>
</protein>
<keyword evidence="3" id="KW-1185">Reference proteome</keyword>
<dbReference type="OrthoDB" id="10405963at2759"/>
<dbReference type="EMBL" id="GL891382">
    <property type="protein sequence ID" value="EGO52406.1"/>
    <property type="molecule type" value="Genomic_DNA"/>
</dbReference>
<feature type="region of interest" description="Disordered" evidence="1">
    <location>
        <begin position="159"/>
        <end position="185"/>
    </location>
</feature>
<dbReference type="Proteomes" id="UP000008065">
    <property type="component" value="Unassembled WGS sequence"/>
</dbReference>
<evidence type="ECO:0000256" key="1">
    <source>
        <dbReference type="SAM" id="MobiDB-lite"/>
    </source>
</evidence>
<accession>F8N232</accession>
<feature type="compositionally biased region" description="Polar residues" evidence="1">
    <location>
        <begin position="164"/>
        <end position="185"/>
    </location>
</feature>
<dbReference type="VEuPathDB" id="FungiDB:NEUTE1DRAFT_114369"/>
<dbReference type="KEGG" id="nte:NEUTE1DRAFT114369"/>
<proteinExistence type="predicted"/>
<dbReference type="GeneID" id="20822739"/>
<sequence length="242" mass="26351">MTNNLNSSDPFGIGRGVHTKTNQIMHGSGRSTKPIPTALVNPHALALSCTDFGTSFELGQAAWIMIFGKSIRSVEPKQAGKFDYRSTLGKPSSKTACKIGFEVRRPSWKMASATKHMNVKAKSMRLGKLGMCLYTSSNNVDSSCESIKTPQRYVRELPKDSGANLAQPSDSEPLSSSTREYSPSGCSYLNSPQPGEWGTDAIVPVSQVGCRADFVDLRASFREALLSIVCRQMKLDSITYPD</sequence>
<reference evidence="3" key="1">
    <citation type="journal article" date="2011" name="Genetics">
        <title>Massive changes in genome architecture accompany the transition to self-fertility in the filamentous fungus Neurospora tetrasperma.</title>
        <authorList>
            <person name="Ellison C.E."/>
            <person name="Stajich J.E."/>
            <person name="Jacobson D.J."/>
            <person name="Natvig D.O."/>
            <person name="Lapidus A."/>
            <person name="Foster B."/>
            <person name="Aerts A."/>
            <person name="Riley R."/>
            <person name="Lindquist E.A."/>
            <person name="Grigoriev I.V."/>
            <person name="Taylor J.W."/>
        </authorList>
    </citation>
    <scope>NUCLEOTIDE SEQUENCE [LARGE SCALE GENOMIC DNA]</scope>
    <source>
        <strain evidence="3">FGSC 2508 / P0657</strain>
    </source>
</reference>
<dbReference type="RefSeq" id="XP_009856045.1">
    <property type="nucleotide sequence ID" value="XM_009857743.1"/>
</dbReference>
<dbReference type="AlphaFoldDB" id="F8N232"/>
<dbReference type="HOGENOM" id="CLU_1147460_0_0_1"/>
<evidence type="ECO:0000313" key="2">
    <source>
        <dbReference type="EMBL" id="EGO52406.1"/>
    </source>
</evidence>
<gene>
    <name evidence="2" type="ORF">NEUTE1DRAFT_114369</name>
</gene>